<gene>
    <name evidence="1" type="ORF">Bca52824_058507</name>
</gene>
<comment type="caution">
    <text evidence="1">The sequence shown here is derived from an EMBL/GenBank/DDBJ whole genome shotgun (WGS) entry which is preliminary data.</text>
</comment>
<reference evidence="1 2" key="1">
    <citation type="submission" date="2020-02" db="EMBL/GenBank/DDBJ databases">
        <authorList>
            <person name="Ma Q."/>
            <person name="Huang Y."/>
            <person name="Song X."/>
            <person name="Pei D."/>
        </authorList>
    </citation>
    <scope>NUCLEOTIDE SEQUENCE [LARGE SCALE GENOMIC DNA]</scope>
    <source>
        <strain evidence="1">Sxm20200214</strain>
        <tissue evidence="1">Leaf</tissue>
    </source>
</reference>
<protein>
    <submittedName>
        <fullName evidence="1">Uncharacterized protein</fullName>
    </submittedName>
</protein>
<dbReference type="Proteomes" id="UP000886595">
    <property type="component" value="Unassembled WGS sequence"/>
</dbReference>
<sequence>MCQYPGILRGRILARLRIKRTKRLNKTRRLKLRILMLDSTGLACASRACKGCNGLSGGSPCRSPCGTFSMFVLVPGDNLVDSWYRSRSLGLFYCNLSPEVSHNQCWDNLALCSHGIQRILGMLSQNLKVERFSSKNSEAGWTVVKESVGCVDLQGDLLVYPFDSKSSSPGRLLLYS</sequence>
<keyword evidence="2" id="KW-1185">Reference proteome</keyword>
<dbReference type="OrthoDB" id="10319365at2759"/>
<name>A0A8X7QU34_BRACI</name>
<accession>A0A8X7QU34</accession>
<evidence type="ECO:0000313" key="1">
    <source>
        <dbReference type="EMBL" id="KAG2275952.1"/>
    </source>
</evidence>
<dbReference type="AlphaFoldDB" id="A0A8X7QU34"/>
<proteinExistence type="predicted"/>
<dbReference type="EMBL" id="JAAMPC010000012">
    <property type="protein sequence ID" value="KAG2275952.1"/>
    <property type="molecule type" value="Genomic_DNA"/>
</dbReference>
<evidence type="ECO:0000313" key="2">
    <source>
        <dbReference type="Proteomes" id="UP000886595"/>
    </source>
</evidence>
<organism evidence="1 2">
    <name type="scientific">Brassica carinata</name>
    <name type="common">Ethiopian mustard</name>
    <name type="synonym">Abyssinian cabbage</name>
    <dbReference type="NCBI Taxonomy" id="52824"/>
    <lineage>
        <taxon>Eukaryota</taxon>
        <taxon>Viridiplantae</taxon>
        <taxon>Streptophyta</taxon>
        <taxon>Embryophyta</taxon>
        <taxon>Tracheophyta</taxon>
        <taxon>Spermatophyta</taxon>
        <taxon>Magnoliopsida</taxon>
        <taxon>eudicotyledons</taxon>
        <taxon>Gunneridae</taxon>
        <taxon>Pentapetalae</taxon>
        <taxon>rosids</taxon>
        <taxon>malvids</taxon>
        <taxon>Brassicales</taxon>
        <taxon>Brassicaceae</taxon>
        <taxon>Brassiceae</taxon>
        <taxon>Brassica</taxon>
    </lineage>
</organism>